<sequence>MKKNETSPQNNKSVKGTPRVRLTTRAVASKQLSLQNTSRDDKDDKNAKHVVRPKNVCTGVSNSNGRNPISHSETLPCSSDSDSQTLPVTQSGSPSDSTKSKLQGCLQLSFTGNISRPPSNGDAKNVSVEKDRICQSPDDGSSPGSCDLATLPNNCVATPAPAGTARYNLRKREQKEHSLKQQSTWRKVEKPAPRPPIALISMSSECSNRKPQSGEAKQTPSDKPTPSRKVVAAASRPSSRIRRTKSNNASTQVAEKGKAPARASPCKPKKKATTHIYHIEWEGFEEVNRPTDAKCYLCGDYLDNDESMDGDLEYDFESFNPPMVAVLPCGHTFHDECLSAAIPEKQAHDPPCFLKLCCLGKSSESRFVVTRGGYAQRRLS</sequence>
<feature type="compositionally biased region" description="Polar residues" evidence="5">
    <location>
        <begin position="1"/>
        <end position="14"/>
    </location>
</feature>
<feature type="region of interest" description="Disordered" evidence="5">
    <location>
        <begin position="1"/>
        <end position="102"/>
    </location>
</feature>
<dbReference type="InterPro" id="IPR001841">
    <property type="entry name" value="Znf_RING"/>
</dbReference>
<evidence type="ECO:0000256" key="3">
    <source>
        <dbReference type="ARBA" id="ARBA00022833"/>
    </source>
</evidence>
<dbReference type="PANTHER" id="PTHR31150">
    <property type="entry name" value="EXPRESSED PROTEIN"/>
    <property type="match status" value="1"/>
</dbReference>
<organism evidence="7 8">
    <name type="scientific">Dillenia turbinata</name>
    <dbReference type="NCBI Taxonomy" id="194707"/>
    <lineage>
        <taxon>Eukaryota</taxon>
        <taxon>Viridiplantae</taxon>
        <taxon>Streptophyta</taxon>
        <taxon>Embryophyta</taxon>
        <taxon>Tracheophyta</taxon>
        <taxon>Spermatophyta</taxon>
        <taxon>Magnoliopsida</taxon>
        <taxon>eudicotyledons</taxon>
        <taxon>Gunneridae</taxon>
        <taxon>Pentapetalae</taxon>
        <taxon>Dilleniales</taxon>
        <taxon>Dilleniaceae</taxon>
        <taxon>Dillenia</taxon>
    </lineage>
</organism>
<gene>
    <name evidence="7" type="ORF">RJ641_027706</name>
</gene>
<evidence type="ECO:0000313" key="8">
    <source>
        <dbReference type="Proteomes" id="UP001370490"/>
    </source>
</evidence>
<dbReference type="InterPro" id="IPR013083">
    <property type="entry name" value="Znf_RING/FYVE/PHD"/>
</dbReference>
<feature type="region of interest" description="Disordered" evidence="5">
    <location>
        <begin position="166"/>
        <end position="267"/>
    </location>
</feature>
<name>A0AAN8ZID1_9MAGN</name>
<dbReference type="Gene3D" id="3.30.40.10">
    <property type="entry name" value="Zinc/RING finger domain, C3HC4 (zinc finger)"/>
    <property type="match status" value="1"/>
</dbReference>
<dbReference type="SUPFAM" id="SSF57850">
    <property type="entry name" value="RING/U-box"/>
    <property type="match status" value="1"/>
</dbReference>
<dbReference type="PANTHER" id="PTHR31150:SF19">
    <property type="entry name" value="RING-TYPE DOMAIN-CONTAINING PROTEIN"/>
    <property type="match status" value="1"/>
</dbReference>
<evidence type="ECO:0000256" key="1">
    <source>
        <dbReference type="ARBA" id="ARBA00022723"/>
    </source>
</evidence>
<dbReference type="GO" id="GO:0008270">
    <property type="term" value="F:zinc ion binding"/>
    <property type="evidence" value="ECO:0007669"/>
    <property type="project" value="UniProtKB-KW"/>
</dbReference>
<dbReference type="Pfam" id="PF13445">
    <property type="entry name" value="zf-RING_UBOX"/>
    <property type="match status" value="1"/>
</dbReference>
<evidence type="ECO:0000256" key="4">
    <source>
        <dbReference type="PROSITE-ProRule" id="PRU00175"/>
    </source>
</evidence>
<dbReference type="InterPro" id="IPR027370">
    <property type="entry name" value="Znf-RING_euk"/>
</dbReference>
<dbReference type="PROSITE" id="PS50089">
    <property type="entry name" value="ZF_RING_2"/>
    <property type="match status" value="1"/>
</dbReference>
<keyword evidence="2 4" id="KW-0863">Zinc-finger</keyword>
<reference evidence="7 8" key="1">
    <citation type="submission" date="2023-12" db="EMBL/GenBank/DDBJ databases">
        <title>A high-quality genome assembly for Dillenia turbinata (Dilleniales).</title>
        <authorList>
            <person name="Chanderbali A."/>
        </authorList>
    </citation>
    <scope>NUCLEOTIDE SEQUENCE [LARGE SCALE GENOMIC DNA]</scope>
    <source>
        <strain evidence="7">LSX21</strain>
        <tissue evidence="7">Leaf</tissue>
    </source>
</reference>
<proteinExistence type="predicted"/>
<evidence type="ECO:0000313" key="7">
    <source>
        <dbReference type="EMBL" id="KAK6942329.1"/>
    </source>
</evidence>
<evidence type="ECO:0000256" key="2">
    <source>
        <dbReference type="ARBA" id="ARBA00022771"/>
    </source>
</evidence>
<evidence type="ECO:0000256" key="5">
    <source>
        <dbReference type="SAM" id="MobiDB-lite"/>
    </source>
</evidence>
<feature type="compositionally biased region" description="Basic and acidic residues" evidence="5">
    <location>
        <begin position="38"/>
        <end position="47"/>
    </location>
</feature>
<dbReference type="EMBL" id="JBAMMX010000004">
    <property type="protein sequence ID" value="KAK6942329.1"/>
    <property type="molecule type" value="Genomic_DNA"/>
</dbReference>
<keyword evidence="8" id="KW-1185">Reference proteome</keyword>
<keyword evidence="1" id="KW-0479">Metal-binding</keyword>
<accession>A0AAN8ZID1</accession>
<comment type="caution">
    <text evidence="7">The sequence shown here is derived from an EMBL/GenBank/DDBJ whole genome shotgun (WGS) entry which is preliminary data.</text>
</comment>
<evidence type="ECO:0000259" key="6">
    <source>
        <dbReference type="PROSITE" id="PS50089"/>
    </source>
</evidence>
<dbReference type="Proteomes" id="UP001370490">
    <property type="component" value="Unassembled WGS sequence"/>
</dbReference>
<protein>
    <submittedName>
        <fullName evidence="7">Zinc finger, RING-type, eukaryotic</fullName>
    </submittedName>
</protein>
<keyword evidence="3" id="KW-0862">Zinc</keyword>
<feature type="compositionally biased region" description="Basic and acidic residues" evidence="5">
    <location>
        <begin position="170"/>
        <end position="179"/>
    </location>
</feature>
<feature type="domain" description="RING-type" evidence="6">
    <location>
        <begin position="295"/>
        <end position="352"/>
    </location>
</feature>
<dbReference type="AlphaFoldDB" id="A0AAN8ZID1"/>
<feature type="compositionally biased region" description="Polar residues" evidence="5">
    <location>
        <begin position="58"/>
        <end position="102"/>
    </location>
</feature>
<feature type="compositionally biased region" description="Low complexity" evidence="5">
    <location>
        <begin position="227"/>
        <end position="238"/>
    </location>
</feature>
<feature type="compositionally biased region" description="Polar residues" evidence="5">
    <location>
        <begin position="201"/>
        <end position="224"/>
    </location>
</feature>